<reference evidence="1 2" key="1">
    <citation type="journal article" date="2016" name="Int. J. Syst. Evol. Microbiol.">
        <title>Descriptions of Anaerotaenia torta gen. nov., sp. nov. and Anaerocolumna cellulosilytica gen. nov., sp. nov. isolated from a methanogenic reactor of cattle waste.</title>
        <authorList>
            <person name="Uek A."/>
            <person name="Ohtaki Y."/>
            <person name="Kaku N."/>
            <person name="Ueki K."/>
        </authorList>
    </citation>
    <scope>NUCLEOTIDE SEQUENCE [LARGE SCALE GENOMIC DNA]</scope>
    <source>
        <strain evidence="1 2">SN021</strain>
    </source>
</reference>
<dbReference type="EMBL" id="AP023367">
    <property type="protein sequence ID" value="BCJ94568.1"/>
    <property type="molecule type" value="Genomic_DNA"/>
</dbReference>
<evidence type="ECO:0000313" key="1">
    <source>
        <dbReference type="EMBL" id="BCJ94568.1"/>
    </source>
</evidence>
<proteinExistence type="predicted"/>
<name>A0A6S6R6C2_9FIRM</name>
<sequence>MSLLVRYRSYFSLIFMPRSPMIVTLHKYNKNDNYHKQCHVHTLQKAYCKIKSHDEYILVK</sequence>
<evidence type="ECO:0000313" key="2">
    <source>
        <dbReference type="Proteomes" id="UP000515561"/>
    </source>
</evidence>
<gene>
    <name evidence="1" type="ORF">acsn021_21370</name>
</gene>
<organism evidence="1 2">
    <name type="scientific">Anaerocolumna cellulosilytica</name>
    <dbReference type="NCBI Taxonomy" id="433286"/>
    <lineage>
        <taxon>Bacteria</taxon>
        <taxon>Bacillati</taxon>
        <taxon>Bacillota</taxon>
        <taxon>Clostridia</taxon>
        <taxon>Lachnospirales</taxon>
        <taxon>Lachnospiraceae</taxon>
        <taxon>Anaerocolumna</taxon>
    </lineage>
</organism>
<keyword evidence="2" id="KW-1185">Reference proteome</keyword>
<accession>A0A6S6R6C2</accession>
<protein>
    <submittedName>
        <fullName evidence="1">Uncharacterized protein</fullName>
    </submittedName>
</protein>
<dbReference type="KEGG" id="acel:acsn021_21370"/>
<dbReference type="AlphaFoldDB" id="A0A6S6R6C2"/>
<dbReference type="Proteomes" id="UP000515561">
    <property type="component" value="Chromosome"/>
</dbReference>